<organism evidence="1 2">
    <name type="scientific">Anopheles arabiensis</name>
    <name type="common">Mosquito</name>
    <dbReference type="NCBI Taxonomy" id="7173"/>
    <lineage>
        <taxon>Eukaryota</taxon>
        <taxon>Metazoa</taxon>
        <taxon>Ecdysozoa</taxon>
        <taxon>Arthropoda</taxon>
        <taxon>Hexapoda</taxon>
        <taxon>Insecta</taxon>
        <taxon>Pterygota</taxon>
        <taxon>Neoptera</taxon>
        <taxon>Endopterygota</taxon>
        <taxon>Diptera</taxon>
        <taxon>Nematocera</taxon>
        <taxon>Culicoidea</taxon>
        <taxon>Culicidae</taxon>
        <taxon>Anophelinae</taxon>
        <taxon>Anopheles</taxon>
    </lineage>
</organism>
<accession>A0A182IG73</accession>
<dbReference type="EnsemblMetazoa" id="AARA014474-RB">
    <property type="protein sequence ID" value="AARA014474-PB"/>
    <property type="gene ID" value="AARA014474"/>
</dbReference>
<dbReference type="EMBL" id="APCN01001457">
    <property type="status" value="NOT_ANNOTATED_CDS"/>
    <property type="molecule type" value="Genomic_DNA"/>
</dbReference>
<sequence length="19" mass="2170">MVCCLPARDKSDHYSAIEM</sequence>
<keyword evidence="2" id="KW-1185">Reference proteome</keyword>
<dbReference type="Proteomes" id="UP000075840">
    <property type="component" value="Unassembled WGS sequence"/>
</dbReference>
<dbReference type="AlphaFoldDB" id="A0A182IG73"/>
<name>A0A182IG73_ANOAR</name>
<protein>
    <submittedName>
        <fullName evidence="1">Uncharacterized protein</fullName>
    </submittedName>
</protein>
<reference evidence="1" key="1">
    <citation type="submission" date="2022-08" db="UniProtKB">
        <authorList>
            <consortium name="EnsemblMetazoa"/>
        </authorList>
    </citation>
    <scope>IDENTIFICATION</scope>
    <source>
        <strain evidence="1">Dongola</strain>
    </source>
</reference>
<evidence type="ECO:0000313" key="1">
    <source>
        <dbReference type="EnsemblMetazoa" id="AARA014474-PB"/>
    </source>
</evidence>
<proteinExistence type="predicted"/>
<evidence type="ECO:0000313" key="2">
    <source>
        <dbReference type="Proteomes" id="UP000075840"/>
    </source>
</evidence>
<dbReference type="VEuPathDB" id="VectorBase:AARA014474"/>